<dbReference type="GO" id="GO:0004672">
    <property type="term" value="F:protein kinase activity"/>
    <property type="evidence" value="ECO:0007669"/>
    <property type="project" value="InterPro"/>
</dbReference>
<proteinExistence type="predicted"/>
<dbReference type="Gene3D" id="1.10.510.10">
    <property type="entry name" value="Transferase(Phosphotransferase) domain 1"/>
    <property type="match status" value="1"/>
</dbReference>
<dbReference type="AlphaFoldDB" id="A0A2A9MGU5"/>
<dbReference type="EMBL" id="NWUJ01000005">
    <property type="protein sequence ID" value="PFH35481.1"/>
    <property type="molecule type" value="Genomic_DNA"/>
</dbReference>
<dbReference type="Proteomes" id="UP000224006">
    <property type="component" value="Chromosome V"/>
</dbReference>
<organism evidence="2 3">
    <name type="scientific">Besnoitia besnoiti</name>
    <name type="common">Apicomplexan protozoan</name>
    <dbReference type="NCBI Taxonomy" id="94643"/>
    <lineage>
        <taxon>Eukaryota</taxon>
        <taxon>Sar</taxon>
        <taxon>Alveolata</taxon>
        <taxon>Apicomplexa</taxon>
        <taxon>Conoidasida</taxon>
        <taxon>Coccidia</taxon>
        <taxon>Eucoccidiorida</taxon>
        <taxon>Eimeriorina</taxon>
        <taxon>Sarcocystidae</taxon>
        <taxon>Besnoitia</taxon>
    </lineage>
</organism>
<dbReference type="OrthoDB" id="6513151at2759"/>
<dbReference type="InterPro" id="IPR011009">
    <property type="entry name" value="Kinase-like_dom_sf"/>
</dbReference>
<accession>A0A2A9MGU5</accession>
<dbReference type="KEGG" id="bbes:BESB_063680"/>
<dbReference type="RefSeq" id="XP_029219490.1">
    <property type="nucleotide sequence ID" value="XM_029364782.1"/>
</dbReference>
<feature type="domain" description="Protein kinase" evidence="1">
    <location>
        <begin position="244"/>
        <end position="521"/>
    </location>
</feature>
<dbReference type="STRING" id="94643.A0A2A9MGU5"/>
<keyword evidence="3" id="KW-1185">Reference proteome</keyword>
<protein>
    <recommendedName>
        <fullName evidence="1">Protein kinase domain-containing protein</fullName>
    </recommendedName>
</protein>
<dbReference type="InterPro" id="IPR027916">
    <property type="entry name" value="Kinase-like_dom_ROP"/>
</dbReference>
<dbReference type="Pfam" id="PF14531">
    <property type="entry name" value="Kinase-like"/>
    <property type="match status" value="1"/>
</dbReference>
<dbReference type="GO" id="GO:0005634">
    <property type="term" value="C:nucleus"/>
    <property type="evidence" value="ECO:0007669"/>
    <property type="project" value="TreeGrafter"/>
</dbReference>
<dbReference type="Gene3D" id="3.30.200.20">
    <property type="entry name" value="Phosphorylase Kinase, domain 1"/>
    <property type="match status" value="1"/>
</dbReference>
<reference evidence="2 3" key="1">
    <citation type="submission" date="2017-09" db="EMBL/GenBank/DDBJ databases">
        <title>Genome sequencing of Besnoitia besnoiti strain Bb-Ger1.</title>
        <authorList>
            <person name="Schares G."/>
            <person name="Venepally P."/>
            <person name="Lorenzi H.A."/>
        </authorList>
    </citation>
    <scope>NUCLEOTIDE SEQUENCE [LARGE SCALE GENOMIC DNA]</scope>
    <source>
        <strain evidence="2 3">Bb-Ger1</strain>
    </source>
</reference>
<dbReference type="GO" id="GO:0005524">
    <property type="term" value="F:ATP binding"/>
    <property type="evidence" value="ECO:0007669"/>
    <property type="project" value="InterPro"/>
</dbReference>
<sequence length="529" mass="59374">MDGRLRPSWISTWRAFFLLCTCTFFSRSYLKVSTSDPSGFAAADLGPLNSSSILFSYAVWDGGRGQPRAAREPQRLTPLPKFFLNSDSDKSLEYSLLQVGDKSHSLSTGAEDTDSDAADEEGGLWQIRKERSRRAKKRVLGSKIRRGLRRAFRKLKRKGRKLKKFMYSTPGHKALSDIAKKIKLKRRLHGLESRVLTGIRKLTKLRKKGNVLRLKFKDATSHLTRRFKNMGLIAGDEDKVEFAFEERPRKGKGGKYTARLLVRAEPPNVAAPHIRDALVGLVVHLRDLGLEMSPQLLRNYGLYGPVAAVSLQGKPDIMHSPTGPISVLNRIFLFPWTHGTLEDLLPLVEKAETSVLAKVALTTQIVALMSKLHTLGVVHRDLEPAAFRIGERGVVLLGDIPALSKAEHQHTEKMRFLASTTPPENIHRHIERKDPVDTPISDAWRTGCVLYRIWCGSLPTNRIPVDGDLHKALKDTESYHVDSSKCPGTPKPVRRLLQNLLDPDPETRIPIEQALRDFPFLSDPSQIPT</sequence>
<dbReference type="GeneID" id="40311296"/>
<comment type="caution">
    <text evidence="2">The sequence shown here is derived from an EMBL/GenBank/DDBJ whole genome shotgun (WGS) entry which is preliminary data.</text>
</comment>
<name>A0A2A9MGU5_BESBE</name>
<dbReference type="InterPro" id="IPR000719">
    <property type="entry name" value="Prot_kinase_dom"/>
</dbReference>
<dbReference type="PROSITE" id="PS50011">
    <property type="entry name" value="PROTEIN_KINASE_DOM"/>
    <property type="match status" value="1"/>
</dbReference>
<dbReference type="VEuPathDB" id="ToxoDB:BESB_063680"/>
<gene>
    <name evidence="2" type="ORF">BESB_063680</name>
</gene>
<dbReference type="SUPFAM" id="SSF56112">
    <property type="entry name" value="Protein kinase-like (PK-like)"/>
    <property type="match status" value="1"/>
</dbReference>
<dbReference type="PANTHER" id="PTHR24345">
    <property type="entry name" value="SERINE/THREONINE-PROTEIN KINASE PLK"/>
    <property type="match status" value="1"/>
</dbReference>
<evidence type="ECO:0000313" key="3">
    <source>
        <dbReference type="Proteomes" id="UP000224006"/>
    </source>
</evidence>
<dbReference type="SMART" id="SM00220">
    <property type="entry name" value="S_TKc"/>
    <property type="match status" value="1"/>
</dbReference>
<evidence type="ECO:0000259" key="1">
    <source>
        <dbReference type="PROSITE" id="PS50011"/>
    </source>
</evidence>
<evidence type="ECO:0000313" key="2">
    <source>
        <dbReference type="EMBL" id="PFH35481.1"/>
    </source>
</evidence>